<reference evidence="1 2" key="1">
    <citation type="submission" date="2024-05" db="EMBL/GenBank/DDBJ databases">
        <authorList>
            <person name="Duchaud E."/>
        </authorList>
    </citation>
    <scope>NUCLEOTIDE SEQUENCE [LARGE SCALE GENOMIC DNA]</scope>
    <source>
        <strain evidence="1">Ena-SAMPLE-TAB-13-05-2024-13:56:06:370-140308</strain>
    </source>
</reference>
<gene>
    <name evidence="1" type="ORF">T190423A01A_90099</name>
</gene>
<comment type="caution">
    <text evidence="1">The sequence shown here is derived from an EMBL/GenBank/DDBJ whole genome shotgun (WGS) entry which is preliminary data.</text>
</comment>
<evidence type="ECO:0000313" key="1">
    <source>
        <dbReference type="EMBL" id="CAL2104674.1"/>
    </source>
</evidence>
<dbReference type="RefSeq" id="WP_348714203.1">
    <property type="nucleotide sequence ID" value="NZ_CAXJIO010000018.1"/>
</dbReference>
<keyword evidence="2" id="KW-1185">Reference proteome</keyword>
<accession>A0ABM9PGE4</accession>
<evidence type="ECO:0000313" key="2">
    <source>
        <dbReference type="Proteomes" id="UP001497527"/>
    </source>
</evidence>
<dbReference type="EMBL" id="CAXJIO010000018">
    <property type="protein sequence ID" value="CAL2104674.1"/>
    <property type="molecule type" value="Genomic_DNA"/>
</dbReference>
<proteinExistence type="predicted"/>
<protein>
    <submittedName>
        <fullName evidence="1">Uncharacterized protein</fullName>
    </submittedName>
</protein>
<name>A0ABM9PGE4_9FLAO</name>
<sequence length="118" mass="13903">MLQEYQNSMSLLTQVVDKDLYIQLIHQLNKDFELVSLDIAFDTESTPLELKNTLQETVKNLLLNDSDGYYNLLYRIDVSETIIKSIDTSSMDNYSEEVTFLILKRVWQKVYYKNKFSS</sequence>
<dbReference type="Proteomes" id="UP001497527">
    <property type="component" value="Unassembled WGS sequence"/>
</dbReference>
<organism evidence="1 2">
    <name type="scientific">Tenacibaculum polynesiense</name>
    <dbReference type="NCBI Taxonomy" id="3137857"/>
    <lineage>
        <taxon>Bacteria</taxon>
        <taxon>Pseudomonadati</taxon>
        <taxon>Bacteroidota</taxon>
        <taxon>Flavobacteriia</taxon>
        <taxon>Flavobacteriales</taxon>
        <taxon>Flavobacteriaceae</taxon>
        <taxon>Tenacibaculum</taxon>
    </lineage>
</organism>